<evidence type="ECO:0000259" key="4">
    <source>
        <dbReference type="Pfam" id="PF00155"/>
    </source>
</evidence>
<dbReference type="PANTHER" id="PTHR13693">
    <property type="entry name" value="CLASS II AMINOTRANSFERASE/8-AMINO-7-OXONONANOATE SYNTHASE"/>
    <property type="match status" value="1"/>
</dbReference>
<comment type="caution">
    <text evidence="5">The sequence shown here is derived from an EMBL/GenBank/DDBJ whole genome shotgun (WGS) entry which is preliminary data.</text>
</comment>
<dbReference type="GO" id="GO:0008483">
    <property type="term" value="F:transaminase activity"/>
    <property type="evidence" value="ECO:0007669"/>
    <property type="project" value="UniProtKB-KW"/>
</dbReference>
<dbReference type="RefSeq" id="WP_373948962.1">
    <property type="nucleotide sequence ID" value="NZ_JBHDLN010000002.1"/>
</dbReference>
<keyword evidence="5" id="KW-0032">Aminotransferase</keyword>
<comment type="cofactor">
    <cofactor evidence="1">
        <name>pyridoxal 5'-phosphate</name>
        <dbReference type="ChEBI" id="CHEBI:597326"/>
    </cofactor>
</comment>
<comment type="subunit">
    <text evidence="2">Homodimer.</text>
</comment>
<dbReference type="EMBL" id="JBHDLN010000002">
    <property type="protein sequence ID" value="MFB0841471.1"/>
    <property type="molecule type" value="Genomic_DNA"/>
</dbReference>
<dbReference type="InterPro" id="IPR015421">
    <property type="entry name" value="PyrdxlP-dep_Trfase_major"/>
</dbReference>
<keyword evidence="6" id="KW-1185">Reference proteome</keyword>
<evidence type="ECO:0000256" key="3">
    <source>
        <dbReference type="ARBA" id="ARBA00022679"/>
    </source>
</evidence>
<evidence type="ECO:0000256" key="2">
    <source>
        <dbReference type="ARBA" id="ARBA00011738"/>
    </source>
</evidence>
<dbReference type="InterPro" id="IPR004839">
    <property type="entry name" value="Aminotransferase_I/II_large"/>
</dbReference>
<evidence type="ECO:0000313" key="6">
    <source>
        <dbReference type="Proteomes" id="UP001575622"/>
    </source>
</evidence>
<keyword evidence="3" id="KW-0808">Transferase</keyword>
<dbReference type="Proteomes" id="UP001575622">
    <property type="component" value="Unassembled WGS sequence"/>
</dbReference>
<reference evidence="5 6" key="1">
    <citation type="submission" date="2024-09" db="EMBL/GenBank/DDBJ databases">
        <authorList>
            <person name="Makale K.P.P."/>
            <person name="Makhzoum A."/>
            <person name="Rantong G."/>
            <person name="Rahube T.O."/>
        </authorList>
    </citation>
    <scope>NUCLEOTIDE SEQUENCE [LARGE SCALE GENOMIC DNA]</scope>
    <source>
        <strain evidence="5 6">KM_D13</strain>
    </source>
</reference>
<evidence type="ECO:0000256" key="1">
    <source>
        <dbReference type="ARBA" id="ARBA00001933"/>
    </source>
</evidence>
<dbReference type="InterPro" id="IPR050087">
    <property type="entry name" value="AON_synthase_class-II"/>
</dbReference>
<organism evidence="5 6">
    <name type="scientific">Paenibacillus oleatilyticus</name>
    <dbReference type="NCBI Taxonomy" id="2594886"/>
    <lineage>
        <taxon>Bacteria</taxon>
        <taxon>Bacillati</taxon>
        <taxon>Bacillota</taxon>
        <taxon>Bacilli</taxon>
        <taxon>Bacillales</taxon>
        <taxon>Paenibacillaceae</taxon>
        <taxon>Paenibacillus</taxon>
    </lineage>
</organism>
<name>A0ABV4UWF8_9BACL</name>
<dbReference type="SUPFAM" id="SSF53383">
    <property type="entry name" value="PLP-dependent transferases"/>
    <property type="match status" value="1"/>
</dbReference>
<accession>A0ABV4UWF8</accession>
<proteinExistence type="predicted"/>
<dbReference type="CDD" id="cd06454">
    <property type="entry name" value="KBL_like"/>
    <property type="match status" value="1"/>
</dbReference>
<dbReference type="Gene3D" id="3.40.640.10">
    <property type="entry name" value="Type I PLP-dependent aspartate aminotransferase-like (Major domain)"/>
    <property type="match status" value="1"/>
</dbReference>
<dbReference type="InterPro" id="IPR015422">
    <property type="entry name" value="PyrdxlP-dep_Trfase_small"/>
</dbReference>
<dbReference type="InterPro" id="IPR015424">
    <property type="entry name" value="PyrdxlP-dep_Trfase"/>
</dbReference>
<dbReference type="Pfam" id="PF00155">
    <property type="entry name" value="Aminotran_1_2"/>
    <property type="match status" value="1"/>
</dbReference>
<dbReference type="Gene3D" id="3.90.1150.10">
    <property type="entry name" value="Aspartate Aminotransferase, domain 1"/>
    <property type="match status" value="1"/>
</dbReference>
<evidence type="ECO:0000313" key="5">
    <source>
        <dbReference type="EMBL" id="MFB0841471.1"/>
    </source>
</evidence>
<feature type="domain" description="Aminotransferase class I/classII large" evidence="4">
    <location>
        <begin position="43"/>
        <end position="381"/>
    </location>
</feature>
<protein>
    <submittedName>
        <fullName evidence="5">Aminotransferase class I/II-fold pyridoxal phosphate-dependent enzyme</fullName>
    </submittedName>
</protein>
<gene>
    <name evidence="5" type="ORF">ACEU3E_04775</name>
</gene>
<dbReference type="PANTHER" id="PTHR13693:SF3">
    <property type="entry name" value="LD36009P"/>
    <property type="match status" value="1"/>
</dbReference>
<sequence length="401" mass="44037">MDVFQKCTDWDFVKLLRSDQMYPYFKPLHEKNGSEVVLDGLPMIMMGSNDYLGLSHNPTVMASAAEAISKYGTSSSGSRLLNGTLTLHTQLEERLATFLKKDRAIVFSTGYETNLGAISALLGRGDVAIIDRSVHASIIDGIRLGVGKMLRFQHNDMDDLENKLRSIPKHSGKLIIVDGVFSMDGDTANLKDIVYLKHKYQARLLVDDAHGIGVLGKNGRGTCEYFDVEAETDLITGSFSKAFGSLGGFVAGDNDVIDYIQYQARSMIFSSSMTPASIAAAISSLDIIENGEDLRAKLWANTHKFSESLQRMGFDIGRSTTPIIPILIGDTPRTFHFWKQLQQHGVFTNPIVSPAVQEGNELIRTSVMSTHTTAQLDNVLRIFEQIGTSLNIINPGSRAPA</sequence>